<dbReference type="PROSITE" id="PS50093">
    <property type="entry name" value="PKD"/>
    <property type="match status" value="1"/>
</dbReference>
<dbReference type="Proteomes" id="UP000828390">
    <property type="component" value="Unassembled WGS sequence"/>
</dbReference>
<name>A0A9D4LQX5_DREPO</name>
<dbReference type="AlphaFoldDB" id="A0A9D4LQX5"/>
<dbReference type="EMBL" id="JAIWYP010000002">
    <property type="protein sequence ID" value="KAH3861251.1"/>
    <property type="molecule type" value="Genomic_DNA"/>
</dbReference>
<evidence type="ECO:0000313" key="2">
    <source>
        <dbReference type="EMBL" id="KAH3861251.1"/>
    </source>
</evidence>
<sequence>MEANTTITYSYLNQEFSNGTLNYTFLRPKMNVYVTASNRVSSVTQSIVVDVFFKPNNINFTVASMPGNTTSPLLFYLEFMSSAKLPMKTVNITIDYSHGSNAFETRYLNDTIVLPLINSYSHIFDMQGLFMVSACLRNHLGDYNQSIEIAVWDSLIPLKFIVVNGSGKYITNTTASFEFTGVPNFGFKYTINYGDGTMTSNTTDSIMYVNYGLTTFNHVYSTAGVYTLRWTAYNGHSPYNRTGRITILVQNRVPTDGYTLAPDNKKYPWLNLQTISIPVNITLNSSVHLPTNATCVFDPDDGNTSVHRLVYDSHFFNHNHMYRDEGIFNASFNCSNEVSWYIYEYSIEVVKYNASFLSVIFEHPCSLKCVR</sequence>
<comment type="caution">
    <text evidence="2">The sequence shown here is derived from an EMBL/GenBank/DDBJ whole genome shotgun (WGS) entry which is preliminary data.</text>
</comment>
<dbReference type="InterPro" id="IPR035986">
    <property type="entry name" value="PKD_dom_sf"/>
</dbReference>
<gene>
    <name evidence="2" type="ORF">DPMN_024178</name>
</gene>
<feature type="domain" description="PKD" evidence="1">
    <location>
        <begin position="156"/>
        <end position="234"/>
    </location>
</feature>
<dbReference type="SUPFAM" id="SSF49299">
    <property type="entry name" value="PKD domain"/>
    <property type="match status" value="2"/>
</dbReference>
<keyword evidence="3" id="KW-1185">Reference proteome</keyword>
<dbReference type="Gene3D" id="2.60.40.10">
    <property type="entry name" value="Immunoglobulins"/>
    <property type="match status" value="1"/>
</dbReference>
<evidence type="ECO:0000313" key="3">
    <source>
        <dbReference type="Proteomes" id="UP000828390"/>
    </source>
</evidence>
<evidence type="ECO:0000259" key="1">
    <source>
        <dbReference type="PROSITE" id="PS50093"/>
    </source>
</evidence>
<protein>
    <recommendedName>
        <fullName evidence="1">PKD domain-containing protein</fullName>
    </recommendedName>
</protein>
<organism evidence="2 3">
    <name type="scientific">Dreissena polymorpha</name>
    <name type="common">Zebra mussel</name>
    <name type="synonym">Mytilus polymorpha</name>
    <dbReference type="NCBI Taxonomy" id="45954"/>
    <lineage>
        <taxon>Eukaryota</taxon>
        <taxon>Metazoa</taxon>
        <taxon>Spiralia</taxon>
        <taxon>Lophotrochozoa</taxon>
        <taxon>Mollusca</taxon>
        <taxon>Bivalvia</taxon>
        <taxon>Autobranchia</taxon>
        <taxon>Heteroconchia</taxon>
        <taxon>Euheterodonta</taxon>
        <taxon>Imparidentia</taxon>
        <taxon>Neoheterodontei</taxon>
        <taxon>Myida</taxon>
        <taxon>Dreissenoidea</taxon>
        <taxon>Dreissenidae</taxon>
        <taxon>Dreissena</taxon>
    </lineage>
</organism>
<reference evidence="2" key="1">
    <citation type="journal article" date="2019" name="bioRxiv">
        <title>The Genome of the Zebra Mussel, Dreissena polymorpha: A Resource for Invasive Species Research.</title>
        <authorList>
            <person name="McCartney M.A."/>
            <person name="Auch B."/>
            <person name="Kono T."/>
            <person name="Mallez S."/>
            <person name="Zhang Y."/>
            <person name="Obille A."/>
            <person name="Becker A."/>
            <person name="Abrahante J.E."/>
            <person name="Garbe J."/>
            <person name="Badalamenti J.P."/>
            <person name="Herman A."/>
            <person name="Mangelson H."/>
            <person name="Liachko I."/>
            <person name="Sullivan S."/>
            <person name="Sone E.D."/>
            <person name="Koren S."/>
            <person name="Silverstein K.A.T."/>
            <person name="Beckman K.B."/>
            <person name="Gohl D.M."/>
        </authorList>
    </citation>
    <scope>NUCLEOTIDE SEQUENCE</scope>
    <source>
        <strain evidence="2">Duluth1</strain>
        <tissue evidence="2">Whole animal</tissue>
    </source>
</reference>
<dbReference type="InterPro" id="IPR000601">
    <property type="entry name" value="PKD_dom"/>
</dbReference>
<reference evidence="2" key="2">
    <citation type="submission" date="2020-11" db="EMBL/GenBank/DDBJ databases">
        <authorList>
            <person name="McCartney M.A."/>
            <person name="Auch B."/>
            <person name="Kono T."/>
            <person name="Mallez S."/>
            <person name="Becker A."/>
            <person name="Gohl D.M."/>
            <person name="Silverstein K.A.T."/>
            <person name="Koren S."/>
            <person name="Bechman K.B."/>
            <person name="Herman A."/>
            <person name="Abrahante J.E."/>
            <person name="Garbe J."/>
        </authorList>
    </citation>
    <scope>NUCLEOTIDE SEQUENCE</scope>
    <source>
        <strain evidence="2">Duluth1</strain>
        <tissue evidence="2">Whole animal</tissue>
    </source>
</reference>
<proteinExistence type="predicted"/>
<dbReference type="InterPro" id="IPR013783">
    <property type="entry name" value="Ig-like_fold"/>
</dbReference>
<accession>A0A9D4LQX5</accession>